<evidence type="ECO:0000256" key="2">
    <source>
        <dbReference type="SAM" id="SignalP"/>
    </source>
</evidence>
<dbReference type="Gene3D" id="1.10.530.10">
    <property type="match status" value="1"/>
</dbReference>
<feature type="chain" id="PRO_5045765919" evidence="2">
    <location>
        <begin position="27"/>
        <end position="352"/>
    </location>
</feature>
<evidence type="ECO:0000313" key="4">
    <source>
        <dbReference type="EMBL" id="MEE6187685.1"/>
    </source>
</evidence>
<sequence length="352" mass="39801">MTSSKKTSRRYGLVVVFSALSTLSFAQINPLVTANPVTANNAASSVKKADPKDGFKNVFENTNALNSASSSIKNINFDHLNPQALSFVQDYIEKHYESLMDMQNWARPYFDMMDDVLTQNNVPKQMKYLAVIESHLRASAVSWAGAVGPWQFMPATARTLGLRVDRRVDERRDYLKSTKAAAKYLNYLFDIYGDWLLVVAAYNCGPGRVNSAIAKAGSSDFWKLQYHLPAESRNHVKKFIATHYIMEGKGGVTTVSKEKALAMMETVKDEATHKDVKVQTINGRYKVKAIVKYLGMDEETFNQLNPNFEQVLAANNSYQLKLPVEQMETFMSKKNEMLNESIQMLINPEYRN</sequence>
<dbReference type="InterPro" id="IPR023346">
    <property type="entry name" value="Lysozyme-like_dom_sf"/>
</dbReference>
<feature type="domain" description="Transglycosylase SLT" evidence="3">
    <location>
        <begin position="119"/>
        <end position="224"/>
    </location>
</feature>
<dbReference type="PANTHER" id="PTHR37423">
    <property type="entry name" value="SOLUBLE LYTIC MUREIN TRANSGLYCOSYLASE-RELATED"/>
    <property type="match status" value="1"/>
</dbReference>
<keyword evidence="5" id="KW-1185">Reference proteome</keyword>
<gene>
    <name evidence="4" type="ORF">V2H41_10415</name>
</gene>
<comment type="similarity">
    <text evidence="1">Belongs to the transglycosylase Slt family.</text>
</comment>
<reference evidence="4 5" key="1">
    <citation type="submission" date="2024-01" db="EMBL/GenBank/DDBJ databases">
        <title>Niabella digestum sp. nov., isolated from waste digestion system.</title>
        <authorList>
            <person name="Zhang L."/>
        </authorList>
    </citation>
    <scope>NUCLEOTIDE SEQUENCE [LARGE SCALE GENOMIC DNA]</scope>
    <source>
        <strain evidence="4 5">A18</strain>
    </source>
</reference>
<evidence type="ECO:0000259" key="3">
    <source>
        <dbReference type="Pfam" id="PF01464"/>
    </source>
</evidence>
<proteinExistence type="inferred from homology"/>
<organism evidence="4 5">
    <name type="scientific">Niabella digestorum</name>
    <dbReference type="NCBI Taxonomy" id="3117701"/>
    <lineage>
        <taxon>Bacteria</taxon>
        <taxon>Pseudomonadati</taxon>
        <taxon>Bacteroidota</taxon>
        <taxon>Chitinophagia</taxon>
        <taxon>Chitinophagales</taxon>
        <taxon>Chitinophagaceae</taxon>
        <taxon>Niabella</taxon>
    </lineage>
</organism>
<dbReference type="Proteomes" id="UP001357452">
    <property type="component" value="Unassembled WGS sequence"/>
</dbReference>
<protein>
    <submittedName>
        <fullName evidence="4">Lytic transglycosylase domain-containing protein</fullName>
    </submittedName>
</protein>
<evidence type="ECO:0000256" key="1">
    <source>
        <dbReference type="ARBA" id="ARBA00007734"/>
    </source>
</evidence>
<dbReference type="SUPFAM" id="SSF53955">
    <property type="entry name" value="Lysozyme-like"/>
    <property type="match status" value="1"/>
</dbReference>
<keyword evidence="2" id="KW-0732">Signal</keyword>
<evidence type="ECO:0000313" key="5">
    <source>
        <dbReference type="Proteomes" id="UP001357452"/>
    </source>
</evidence>
<name>A0ABU7RI64_9BACT</name>
<dbReference type="RefSeq" id="WP_330975092.1">
    <property type="nucleotide sequence ID" value="NZ_JAZGLY010000005.1"/>
</dbReference>
<dbReference type="EMBL" id="JAZGLY010000005">
    <property type="protein sequence ID" value="MEE6187685.1"/>
    <property type="molecule type" value="Genomic_DNA"/>
</dbReference>
<accession>A0ABU7RI64</accession>
<dbReference type="Pfam" id="PF01464">
    <property type="entry name" value="SLT"/>
    <property type="match status" value="1"/>
</dbReference>
<dbReference type="InterPro" id="IPR008258">
    <property type="entry name" value="Transglycosylase_SLT_dom_1"/>
</dbReference>
<dbReference type="CDD" id="cd16894">
    <property type="entry name" value="MltD-like"/>
    <property type="match status" value="1"/>
</dbReference>
<feature type="signal peptide" evidence="2">
    <location>
        <begin position="1"/>
        <end position="26"/>
    </location>
</feature>
<dbReference type="PANTHER" id="PTHR37423:SF2">
    <property type="entry name" value="MEMBRANE-BOUND LYTIC MUREIN TRANSGLYCOSYLASE C"/>
    <property type="match status" value="1"/>
</dbReference>
<comment type="caution">
    <text evidence="4">The sequence shown here is derived from an EMBL/GenBank/DDBJ whole genome shotgun (WGS) entry which is preliminary data.</text>
</comment>